<dbReference type="EMBL" id="VCQU01000001">
    <property type="protein sequence ID" value="NMN93447.1"/>
    <property type="molecule type" value="Genomic_DNA"/>
</dbReference>
<feature type="domain" description="DNA2/NAM7 helicase helicase" evidence="6">
    <location>
        <begin position="819"/>
        <end position="858"/>
    </location>
</feature>
<dbReference type="InterPro" id="IPR041677">
    <property type="entry name" value="DNA2/NAM7_AAA_11"/>
</dbReference>
<accession>A0A848KBJ1</accession>
<evidence type="ECO:0000259" key="7">
    <source>
        <dbReference type="Pfam" id="PF13087"/>
    </source>
</evidence>
<name>A0A848KBJ1_9NOCA</name>
<dbReference type="Gene3D" id="3.40.50.300">
    <property type="entry name" value="P-loop containing nucleotide triphosphate hydrolases"/>
    <property type="match status" value="3"/>
</dbReference>
<dbReference type="InterPro" id="IPR011335">
    <property type="entry name" value="Restrct_endonuc-II-like"/>
</dbReference>
<dbReference type="InterPro" id="IPR027417">
    <property type="entry name" value="P-loop_NTPase"/>
</dbReference>
<dbReference type="GO" id="GO:0016787">
    <property type="term" value="F:hydrolase activity"/>
    <property type="evidence" value="ECO:0007669"/>
    <property type="project" value="UniProtKB-KW"/>
</dbReference>
<keyword evidence="5" id="KW-0067">ATP-binding</keyword>
<dbReference type="GO" id="GO:0005524">
    <property type="term" value="F:ATP binding"/>
    <property type="evidence" value="ECO:0007669"/>
    <property type="project" value="UniProtKB-KW"/>
</dbReference>
<organism evidence="9 10">
    <name type="scientific">Antrihabitans stalactiti</name>
    <dbReference type="NCBI Taxonomy" id="2584121"/>
    <lineage>
        <taxon>Bacteria</taxon>
        <taxon>Bacillati</taxon>
        <taxon>Actinomycetota</taxon>
        <taxon>Actinomycetes</taxon>
        <taxon>Mycobacteriales</taxon>
        <taxon>Nocardiaceae</taxon>
        <taxon>Antrihabitans</taxon>
    </lineage>
</organism>
<gene>
    <name evidence="9" type="ORF">FGL95_00160</name>
</gene>
<dbReference type="Pfam" id="PF13087">
    <property type="entry name" value="AAA_12"/>
    <property type="match status" value="1"/>
</dbReference>
<dbReference type="CDD" id="cd18808">
    <property type="entry name" value="SF1_C_Upf1"/>
    <property type="match status" value="1"/>
</dbReference>
<feature type="domain" description="DNA2/NAM7 helicase helicase" evidence="6">
    <location>
        <begin position="275"/>
        <end position="338"/>
    </location>
</feature>
<sequence length="1304" mass="142492">MASDADVAVQRSRQVKSAVDTWRGQLIDLSWRNQLLFYRDLRFGTLDFADADYLAVEALFAKRAVRLSRLYRKTLLPDRMKRVRAIRNKAREASEERGIAICFVALGICTWRNAQGAATPAAPVLLHEAVIDATGAAEDDFELSLTGDSVVNPALLHLLAEQFRVDVDGDELVSSMEGTVVDPQTVYDRLTAKCAAIPGFSIANRRVLGTFSYTKLPMVEDLAANVEALTRHDVVAAIAGHQPAALALATAGADVAMTDPDLHPPSDEFLVLDADSSQSYAINAAAAGQSMVISGPPGTGKSQTIANMITTLVARGESVLFVAEKRAAISAVLDRLTKLGLGDLVFDVHDGGGSRAALIQTLTSGLRADPDARGPDDTVLLERLAVRRDQLNAHDAAMNRSREPWSLSVFQVQSALLGLTARFGTAAESSVRLGGAEVAALDAATMRRVREELTEYAGLGGLTSSFSDSPWVGAVITTAPQAEEALIIAARLHTKAAPETWRALDEIGAQTGLVGPKTLAGWAVRLSLLEAVGDVASKLDPSVFDAPLENLIAATAPRTLRSETRTAARKLWIGTEKPKLKQLNAVLRKALEVREAWTESAVDGGAPRVPASLPGISARLQRLTADLTALGAQLPWIDFAAMPRPQLLQTLEALARDERGLRKLPRINELAATFARLGLDPLLTEMRSRRVDPELAAAMFETCWYRSVLDRIAFDDPVIANFDGVLHDGHTEEFRSVDAEHIRRTRDRVLSAVADRLTAVGAANPEQSRIVAAQAARKRGHLPLRQLFSVAPDLMTALKPCWAMSPLVVSHILPGDRPYFDVVVFDEASQIVPADAIAAISRARRVIVAGDRKQLPPTQFFAVDADDKGEHVVNDDGSINLALTTGFESILDVLTAALRSDRTRSLTWHYRSRDERLIAFSNAWVYDNSLTTFPGVAGGNCLSLDLVRQPRNQSAEEESTNAEVDRVVAKVLDHAANRPGESLGVITMGINHMERIDRRLRERLRAKPRLREFFDESTTGEPFFVKNLERVQGDERDSIILSIGYAKRPDGTLSHNFGPLNQEGGHRRLNVAITRARSRMTIVSSFSHRDMDPERSTAPGVAMLRAYLHYAASRGEVLGEAVGRPALTPFDISVRDRLVAAGIPVVAKYGVAGHWIDFAASHPDDLTRMVLAIEVDGPSYHSAPTARDRDRLRQEQLGRLGWSFHRIWATDWFNDSAGCIARAQAAYYRAIAVDPSAIPVEPGRPITEYRDGELVALLQWMTADRRLPDDDDLYREFMAVLGFAKSGTRIRARFDRALGFARLR</sequence>
<reference evidence="9 10" key="1">
    <citation type="submission" date="2019-05" db="EMBL/GenBank/DDBJ databases">
        <authorList>
            <person name="Lee S.D."/>
        </authorList>
    </citation>
    <scope>NUCLEOTIDE SEQUENCE [LARGE SCALE GENOMIC DNA]</scope>
    <source>
        <strain evidence="9 10">YC2-7</strain>
    </source>
</reference>
<evidence type="ECO:0000256" key="1">
    <source>
        <dbReference type="ARBA" id="ARBA00007913"/>
    </source>
</evidence>
<evidence type="ECO:0000259" key="8">
    <source>
        <dbReference type="Pfam" id="PF18741"/>
    </source>
</evidence>
<dbReference type="Pfam" id="PF13195">
    <property type="entry name" value="DUF4011"/>
    <property type="match status" value="1"/>
</dbReference>
<dbReference type="PANTHER" id="PTHR43788">
    <property type="entry name" value="DNA2/NAM7 HELICASE FAMILY MEMBER"/>
    <property type="match status" value="1"/>
</dbReference>
<dbReference type="InterPro" id="IPR025103">
    <property type="entry name" value="DUF4011"/>
</dbReference>
<evidence type="ECO:0000256" key="3">
    <source>
        <dbReference type="ARBA" id="ARBA00022801"/>
    </source>
</evidence>
<dbReference type="Gene3D" id="3.40.960.10">
    <property type="entry name" value="VSR Endonuclease"/>
    <property type="match status" value="1"/>
</dbReference>
<evidence type="ECO:0000256" key="2">
    <source>
        <dbReference type="ARBA" id="ARBA00022741"/>
    </source>
</evidence>
<keyword evidence="10" id="KW-1185">Reference proteome</keyword>
<reference evidence="9 10" key="2">
    <citation type="submission" date="2020-06" db="EMBL/GenBank/DDBJ databases">
        <title>Antribacter stalactiti gen. nov., sp. nov., a new member of the family Nacardiaceae isolated from a cave.</title>
        <authorList>
            <person name="Kim I.S."/>
        </authorList>
    </citation>
    <scope>NUCLEOTIDE SEQUENCE [LARGE SCALE GENOMIC DNA]</scope>
    <source>
        <strain evidence="9 10">YC2-7</strain>
    </source>
</reference>
<evidence type="ECO:0000256" key="5">
    <source>
        <dbReference type="ARBA" id="ARBA00022840"/>
    </source>
</evidence>
<keyword evidence="4" id="KW-0347">Helicase</keyword>
<dbReference type="InterPro" id="IPR041679">
    <property type="entry name" value="DNA2/NAM7-like_C"/>
</dbReference>
<comment type="caution">
    <text evidence="9">The sequence shown here is derived from an EMBL/GenBank/DDBJ whole genome shotgun (WGS) entry which is preliminary data.</text>
</comment>
<keyword evidence="3" id="KW-0378">Hydrolase</keyword>
<feature type="domain" description="Restriction endonuclease type II-like" evidence="8">
    <location>
        <begin position="1130"/>
        <end position="1223"/>
    </location>
</feature>
<dbReference type="InterPro" id="IPR047187">
    <property type="entry name" value="SF1_C_Upf1"/>
</dbReference>
<dbReference type="PANTHER" id="PTHR43788:SF8">
    <property type="entry name" value="DNA-BINDING PROTEIN SMUBP-2"/>
    <property type="match status" value="1"/>
</dbReference>
<evidence type="ECO:0000313" key="9">
    <source>
        <dbReference type="EMBL" id="NMN93447.1"/>
    </source>
</evidence>
<proteinExistence type="inferred from homology"/>
<keyword evidence="2" id="KW-0547">Nucleotide-binding</keyword>
<dbReference type="Pfam" id="PF18741">
    <property type="entry name" value="MTES_1575"/>
    <property type="match status" value="1"/>
</dbReference>
<dbReference type="Proteomes" id="UP000535543">
    <property type="component" value="Unassembled WGS sequence"/>
</dbReference>
<dbReference type="SUPFAM" id="SSF52980">
    <property type="entry name" value="Restriction endonuclease-like"/>
    <property type="match status" value="1"/>
</dbReference>
<dbReference type="InterPro" id="IPR049468">
    <property type="entry name" value="Restrct_endonuc-II-like_dom"/>
</dbReference>
<dbReference type="RefSeq" id="WP_169584163.1">
    <property type="nucleotide sequence ID" value="NZ_VCQU01000001.1"/>
</dbReference>
<feature type="domain" description="DNA2/NAM7 helicase-like C-terminal" evidence="7">
    <location>
        <begin position="900"/>
        <end position="1085"/>
    </location>
</feature>
<comment type="similarity">
    <text evidence="1">Belongs to the DNA2/NAM7 helicase family.</text>
</comment>
<evidence type="ECO:0000256" key="4">
    <source>
        <dbReference type="ARBA" id="ARBA00022806"/>
    </source>
</evidence>
<evidence type="ECO:0000259" key="6">
    <source>
        <dbReference type="Pfam" id="PF13086"/>
    </source>
</evidence>
<evidence type="ECO:0000313" key="10">
    <source>
        <dbReference type="Proteomes" id="UP000535543"/>
    </source>
</evidence>
<dbReference type="Pfam" id="PF13086">
    <property type="entry name" value="AAA_11"/>
    <property type="match status" value="2"/>
</dbReference>
<protein>
    <submittedName>
        <fullName evidence="9">DUF4011 domain-containing protein</fullName>
    </submittedName>
</protein>
<dbReference type="GO" id="GO:0043139">
    <property type="term" value="F:5'-3' DNA helicase activity"/>
    <property type="evidence" value="ECO:0007669"/>
    <property type="project" value="TreeGrafter"/>
</dbReference>
<dbReference type="SUPFAM" id="SSF52540">
    <property type="entry name" value="P-loop containing nucleoside triphosphate hydrolases"/>
    <property type="match status" value="1"/>
</dbReference>
<dbReference type="InterPro" id="IPR050534">
    <property type="entry name" value="Coronavir_polyprotein_1ab"/>
</dbReference>